<protein>
    <submittedName>
        <fullName evidence="2">Uncharacterized protein</fullName>
    </submittedName>
</protein>
<dbReference type="RefSeq" id="XP_046116922.1">
    <property type="nucleotide sequence ID" value="XM_046263729.1"/>
</dbReference>
<dbReference type="EMBL" id="MU251259">
    <property type="protein sequence ID" value="KAG9252998.1"/>
    <property type="molecule type" value="Genomic_DNA"/>
</dbReference>
<keyword evidence="1" id="KW-1133">Transmembrane helix</keyword>
<gene>
    <name evidence="2" type="ORF">F5Z01DRAFT_658952</name>
</gene>
<dbReference type="GeneID" id="70294632"/>
<organism evidence="2 3">
    <name type="scientific">Emericellopsis atlantica</name>
    <dbReference type="NCBI Taxonomy" id="2614577"/>
    <lineage>
        <taxon>Eukaryota</taxon>
        <taxon>Fungi</taxon>
        <taxon>Dikarya</taxon>
        <taxon>Ascomycota</taxon>
        <taxon>Pezizomycotina</taxon>
        <taxon>Sordariomycetes</taxon>
        <taxon>Hypocreomycetidae</taxon>
        <taxon>Hypocreales</taxon>
        <taxon>Bionectriaceae</taxon>
        <taxon>Emericellopsis</taxon>
    </lineage>
</organism>
<dbReference type="Proteomes" id="UP000887229">
    <property type="component" value="Unassembled WGS sequence"/>
</dbReference>
<name>A0A9P7ZJ11_9HYPO</name>
<keyword evidence="1" id="KW-0472">Membrane</keyword>
<dbReference type="AlphaFoldDB" id="A0A9P7ZJ11"/>
<keyword evidence="1" id="KW-0812">Transmembrane</keyword>
<reference evidence="2" key="1">
    <citation type="journal article" date="2021" name="IMA Fungus">
        <title>Genomic characterization of three marine fungi, including Emericellopsis atlantica sp. nov. with signatures of a generalist lifestyle and marine biomass degradation.</title>
        <authorList>
            <person name="Hagestad O.C."/>
            <person name="Hou L."/>
            <person name="Andersen J.H."/>
            <person name="Hansen E.H."/>
            <person name="Altermark B."/>
            <person name="Li C."/>
            <person name="Kuhnert E."/>
            <person name="Cox R.J."/>
            <person name="Crous P.W."/>
            <person name="Spatafora J.W."/>
            <person name="Lail K."/>
            <person name="Amirebrahimi M."/>
            <person name="Lipzen A."/>
            <person name="Pangilinan J."/>
            <person name="Andreopoulos W."/>
            <person name="Hayes R.D."/>
            <person name="Ng V."/>
            <person name="Grigoriev I.V."/>
            <person name="Jackson S.A."/>
            <person name="Sutton T.D.S."/>
            <person name="Dobson A.D.W."/>
            <person name="Rama T."/>
        </authorList>
    </citation>
    <scope>NUCLEOTIDE SEQUENCE</scope>
    <source>
        <strain evidence="2">TS7</strain>
    </source>
</reference>
<keyword evidence="3" id="KW-1185">Reference proteome</keyword>
<evidence type="ECO:0000313" key="2">
    <source>
        <dbReference type="EMBL" id="KAG9252998.1"/>
    </source>
</evidence>
<evidence type="ECO:0000256" key="1">
    <source>
        <dbReference type="SAM" id="Phobius"/>
    </source>
</evidence>
<comment type="caution">
    <text evidence="2">The sequence shown here is derived from an EMBL/GenBank/DDBJ whole genome shotgun (WGS) entry which is preliminary data.</text>
</comment>
<accession>A0A9P7ZJ11</accession>
<sequence>MTLGPRRAGGCALLARTSCGLLPFRSWLLVTRRRGSLARRTVLTSFRWLRWLRSSRTLALGLQSTGSSDRLPQPRDLRPAGPGFGGGCLSPGGLVACLFLCFLFLDLLRSDVGRGICQFLVRIVRVVAALCLGRLLQRWLSPGQPTGSVAGWHFC</sequence>
<proteinExistence type="predicted"/>
<feature type="transmembrane region" description="Helical" evidence="1">
    <location>
        <begin position="84"/>
        <end position="107"/>
    </location>
</feature>
<evidence type="ECO:0000313" key="3">
    <source>
        <dbReference type="Proteomes" id="UP000887229"/>
    </source>
</evidence>